<dbReference type="RefSeq" id="XP_008619157.1">
    <property type="nucleotide sequence ID" value="XM_008620935.1"/>
</dbReference>
<keyword evidence="5" id="KW-0653">Protein transport</keyword>
<dbReference type="GeneID" id="19955508"/>
<dbReference type="AlphaFoldDB" id="T0RD37"/>
<feature type="transmembrane region" description="Helical" evidence="9">
    <location>
        <begin position="193"/>
        <end position="212"/>
    </location>
</feature>
<dbReference type="VEuPathDB" id="FungiDB:SDRG_14781"/>
<dbReference type="FunFam" id="1.20.5.110:FF:000002">
    <property type="entry name" value="Vesicle transport through interaction with t-SNAREsB"/>
    <property type="match status" value="1"/>
</dbReference>
<keyword evidence="7" id="KW-0175">Coiled coil</keyword>
<evidence type="ECO:0000256" key="8">
    <source>
        <dbReference type="ARBA" id="ARBA00023136"/>
    </source>
</evidence>
<dbReference type="GO" id="GO:0006906">
    <property type="term" value="P:vesicle fusion"/>
    <property type="evidence" value="ECO:0007669"/>
    <property type="project" value="TreeGrafter"/>
</dbReference>
<dbReference type="GO" id="GO:0005484">
    <property type="term" value="F:SNAP receptor activity"/>
    <property type="evidence" value="ECO:0007669"/>
    <property type="project" value="TreeGrafter"/>
</dbReference>
<dbReference type="CDD" id="cd15862">
    <property type="entry name" value="SNARE_Vti1"/>
    <property type="match status" value="1"/>
</dbReference>
<evidence type="ECO:0000256" key="9">
    <source>
        <dbReference type="SAM" id="Phobius"/>
    </source>
</evidence>
<reference evidence="11 12" key="1">
    <citation type="submission" date="2012-04" db="EMBL/GenBank/DDBJ databases">
        <title>The Genome Sequence of Saprolegnia declina VS20.</title>
        <authorList>
            <consortium name="The Broad Institute Genome Sequencing Platform"/>
            <person name="Russ C."/>
            <person name="Nusbaum C."/>
            <person name="Tyler B."/>
            <person name="van West P."/>
            <person name="Dieguez-Uribeondo J."/>
            <person name="de Bruijn I."/>
            <person name="Tripathy S."/>
            <person name="Jiang R."/>
            <person name="Young S.K."/>
            <person name="Zeng Q."/>
            <person name="Gargeya S."/>
            <person name="Fitzgerald M."/>
            <person name="Haas B."/>
            <person name="Abouelleil A."/>
            <person name="Alvarado L."/>
            <person name="Arachchi H.M."/>
            <person name="Berlin A."/>
            <person name="Chapman S.B."/>
            <person name="Goldberg J."/>
            <person name="Griggs A."/>
            <person name="Gujja S."/>
            <person name="Hansen M."/>
            <person name="Howarth C."/>
            <person name="Imamovic A."/>
            <person name="Larimer J."/>
            <person name="McCowen C."/>
            <person name="Montmayeur A."/>
            <person name="Murphy C."/>
            <person name="Neiman D."/>
            <person name="Pearson M."/>
            <person name="Priest M."/>
            <person name="Roberts A."/>
            <person name="Saif S."/>
            <person name="Shea T."/>
            <person name="Sisk P."/>
            <person name="Sykes S."/>
            <person name="Wortman J."/>
            <person name="Nusbaum C."/>
            <person name="Birren B."/>
        </authorList>
    </citation>
    <scope>NUCLEOTIDE SEQUENCE [LARGE SCALE GENOMIC DNA]</scope>
    <source>
        <strain evidence="11 12">VS20</strain>
    </source>
</reference>
<keyword evidence="8 9" id="KW-0472">Membrane</keyword>
<protein>
    <recommendedName>
        <fullName evidence="10">t-SNARE coiled-coil homology domain-containing protein</fullName>
    </recommendedName>
</protein>
<dbReference type="Pfam" id="PF12352">
    <property type="entry name" value="V-SNARE_C"/>
    <property type="match status" value="1"/>
</dbReference>
<dbReference type="InterPro" id="IPR010989">
    <property type="entry name" value="SNARE"/>
</dbReference>
<dbReference type="GO" id="GO:0031902">
    <property type="term" value="C:late endosome membrane"/>
    <property type="evidence" value="ECO:0007669"/>
    <property type="project" value="TreeGrafter"/>
</dbReference>
<dbReference type="STRING" id="1156394.T0RD37"/>
<keyword evidence="3" id="KW-0813">Transport</keyword>
<dbReference type="GO" id="GO:0006886">
    <property type="term" value="P:intracellular protein transport"/>
    <property type="evidence" value="ECO:0007669"/>
    <property type="project" value="InterPro"/>
</dbReference>
<gene>
    <name evidence="11" type="ORF">SDRG_14781</name>
</gene>
<comment type="subcellular location">
    <subcellularLocation>
        <location evidence="1">Membrane</location>
        <topology evidence="1">Single-pass type IV membrane protein</topology>
    </subcellularLocation>
</comment>
<dbReference type="SUPFAM" id="SSF47661">
    <property type="entry name" value="t-snare proteins"/>
    <property type="match status" value="1"/>
</dbReference>
<evidence type="ECO:0000256" key="2">
    <source>
        <dbReference type="ARBA" id="ARBA00006108"/>
    </source>
</evidence>
<dbReference type="GO" id="GO:0005789">
    <property type="term" value="C:endoplasmic reticulum membrane"/>
    <property type="evidence" value="ECO:0007669"/>
    <property type="project" value="TreeGrafter"/>
</dbReference>
<dbReference type="InterPro" id="IPR007705">
    <property type="entry name" value="Vesicle_trsprt_v-SNARE_N"/>
</dbReference>
<sequence length="224" mass="25443">MDAVPERFAGLEEDYIDCKRTINNCIHDLTQTEQKNAARQLAQATIVEAQRCLKLMAVEVRGRSPTLRKEMQAKINVYRDEIAGFQRDLERAMLLAKTTPPSAAAASSANDAARYDRIVTNTNRLQRSSDQLEQSKRIVAETEQIGITVMDTLAQQRETLLSTHDKVRETRELTGDARRVLLRMSQRVLTNKITLWFVIVVLVISICLVFYHDFIHPISMALGD</sequence>
<proteinExistence type="inferred from homology"/>
<evidence type="ECO:0000259" key="10">
    <source>
        <dbReference type="SMART" id="SM00397"/>
    </source>
</evidence>
<evidence type="ECO:0000256" key="5">
    <source>
        <dbReference type="ARBA" id="ARBA00022927"/>
    </source>
</evidence>
<dbReference type="FunCoup" id="T0RD37">
    <property type="interactions" value="153"/>
</dbReference>
<dbReference type="PANTHER" id="PTHR21230">
    <property type="entry name" value="VESICLE TRANSPORT V-SNARE PROTEIN VTI1-RELATED"/>
    <property type="match status" value="1"/>
</dbReference>
<dbReference type="GO" id="GO:0031201">
    <property type="term" value="C:SNARE complex"/>
    <property type="evidence" value="ECO:0007669"/>
    <property type="project" value="TreeGrafter"/>
</dbReference>
<feature type="domain" description="T-SNARE coiled-coil homology" evidence="10">
    <location>
        <begin position="117"/>
        <end position="184"/>
    </location>
</feature>
<dbReference type="OrthoDB" id="430637at2759"/>
<dbReference type="PANTHER" id="PTHR21230:SF26">
    <property type="entry name" value="VESICLE TRANSPORT THROUGH INTERACTION WITH T-SNARES HOMOLOG 1A"/>
    <property type="match status" value="1"/>
</dbReference>
<evidence type="ECO:0000256" key="4">
    <source>
        <dbReference type="ARBA" id="ARBA00022692"/>
    </source>
</evidence>
<dbReference type="OMA" id="YRRVMTN"/>
<name>T0RD37_SAPDV</name>
<organism evidence="11 12">
    <name type="scientific">Saprolegnia diclina (strain VS20)</name>
    <dbReference type="NCBI Taxonomy" id="1156394"/>
    <lineage>
        <taxon>Eukaryota</taxon>
        <taxon>Sar</taxon>
        <taxon>Stramenopiles</taxon>
        <taxon>Oomycota</taxon>
        <taxon>Saprolegniomycetes</taxon>
        <taxon>Saprolegniales</taxon>
        <taxon>Saprolegniaceae</taxon>
        <taxon>Saprolegnia</taxon>
    </lineage>
</organism>
<evidence type="ECO:0000256" key="1">
    <source>
        <dbReference type="ARBA" id="ARBA00004211"/>
    </source>
</evidence>
<keyword evidence="12" id="KW-1185">Reference proteome</keyword>
<evidence type="ECO:0000256" key="3">
    <source>
        <dbReference type="ARBA" id="ARBA00022448"/>
    </source>
</evidence>
<keyword evidence="4 9" id="KW-0812">Transmembrane</keyword>
<dbReference type="Proteomes" id="UP000030762">
    <property type="component" value="Unassembled WGS sequence"/>
</dbReference>
<evidence type="ECO:0000313" key="11">
    <source>
        <dbReference type="EMBL" id="EQC27457.1"/>
    </source>
</evidence>
<dbReference type="eggNOG" id="KOG1666">
    <property type="taxonomic scope" value="Eukaryota"/>
</dbReference>
<dbReference type="EMBL" id="JH767208">
    <property type="protein sequence ID" value="EQC27457.1"/>
    <property type="molecule type" value="Genomic_DNA"/>
</dbReference>
<dbReference type="Pfam" id="PF05008">
    <property type="entry name" value="V-SNARE"/>
    <property type="match status" value="1"/>
</dbReference>
<dbReference type="Gene3D" id="1.20.5.110">
    <property type="match status" value="1"/>
</dbReference>
<dbReference type="Gene3D" id="1.20.58.400">
    <property type="entry name" value="t-snare proteins"/>
    <property type="match status" value="1"/>
</dbReference>
<accession>T0RD37</accession>
<dbReference type="InterPro" id="IPR038407">
    <property type="entry name" value="v-SNARE_N_sf"/>
</dbReference>
<dbReference type="GO" id="GO:0000149">
    <property type="term" value="F:SNARE binding"/>
    <property type="evidence" value="ECO:0007669"/>
    <property type="project" value="TreeGrafter"/>
</dbReference>
<comment type="similarity">
    <text evidence="2">Belongs to the VTI1 family.</text>
</comment>
<evidence type="ECO:0000256" key="7">
    <source>
        <dbReference type="ARBA" id="ARBA00023054"/>
    </source>
</evidence>
<dbReference type="GO" id="GO:0012507">
    <property type="term" value="C:ER to Golgi transport vesicle membrane"/>
    <property type="evidence" value="ECO:0007669"/>
    <property type="project" value="TreeGrafter"/>
</dbReference>
<dbReference type="SUPFAM" id="SSF58038">
    <property type="entry name" value="SNARE fusion complex"/>
    <property type="match status" value="1"/>
</dbReference>
<evidence type="ECO:0000256" key="6">
    <source>
        <dbReference type="ARBA" id="ARBA00022989"/>
    </source>
</evidence>
<dbReference type="InterPro" id="IPR000727">
    <property type="entry name" value="T_SNARE_dom"/>
</dbReference>
<dbReference type="SMART" id="SM00397">
    <property type="entry name" value="t_SNARE"/>
    <property type="match status" value="1"/>
</dbReference>
<evidence type="ECO:0000313" key="12">
    <source>
        <dbReference type="Proteomes" id="UP000030762"/>
    </source>
</evidence>
<dbReference type="GO" id="GO:0005794">
    <property type="term" value="C:Golgi apparatus"/>
    <property type="evidence" value="ECO:0007669"/>
    <property type="project" value="TreeGrafter"/>
</dbReference>
<dbReference type="InParanoid" id="T0RD37"/>
<keyword evidence="6 9" id="KW-1133">Transmembrane helix</keyword>